<dbReference type="PANTHER" id="PTHR30482:SF17">
    <property type="entry name" value="ABC TRANSPORTER ATP-BINDING PROTEIN"/>
    <property type="match status" value="1"/>
</dbReference>
<dbReference type="PANTHER" id="PTHR30482">
    <property type="entry name" value="HIGH-AFFINITY BRANCHED-CHAIN AMINO ACID TRANSPORT SYSTEM PERMEASE"/>
    <property type="match status" value="1"/>
</dbReference>
<keyword evidence="8" id="KW-0732">Signal</keyword>
<evidence type="ECO:0000256" key="3">
    <source>
        <dbReference type="ARBA" id="ARBA00022692"/>
    </source>
</evidence>
<evidence type="ECO:0000313" key="10">
    <source>
        <dbReference type="Proteomes" id="UP001158049"/>
    </source>
</evidence>
<keyword evidence="3 7" id="KW-0812">Transmembrane</keyword>
<reference evidence="9 10" key="1">
    <citation type="submission" date="2017-05" db="EMBL/GenBank/DDBJ databases">
        <authorList>
            <person name="Varghese N."/>
            <person name="Submissions S."/>
        </authorList>
    </citation>
    <scope>NUCLEOTIDE SEQUENCE [LARGE SCALE GENOMIC DNA]</scope>
    <source>
        <strain evidence="9 10">DSM 26001</strain>
    </source>
</reference>
<dbReference type="InterPro" id="IPR001851">
    <property type="entry name" value="ABC_transp_permease"/>
</dbReference>
<feature type="transmembrane region" description="Helical" evidence="7">
    <location>
        <begin position="108"/>
        <end position="127"/>
    </location>
</feature>
<comment type="subcellular location">
    <subcellularLocation>
        <location evidence="1">Cell membrane</location>
        <topology evidence="1">Multi-pass membrane protein</topology>
    </subcellularLocation>
</comment>
<gene>
    <name evidence="9" type="ORF">SAMN06295970_10829</name>
</gene>
<feature type="transmembrane region" description="Helical" evidence="7">
    <location>
        <begin position="155"/>
        <end position="174"/>
    </location>
</feature>
<evidence type="ECO:0000256" key="5">
    <source>
        <dbReference type="ARBA" id="ARBA00023136"/>
    </source>
</evidence>
<organism evidence="9 10">
    <name type="scientific">Noviherbaspirillum suwonense</name>
    <dbReference type="NCBI Taxonomy" id="1224511"/>
    <lineage>
        <taxon>Bacteria</taxon>
        <taxon>Pseudomonadati</taxon>
        <taxon>Pseudomonadota</taxon>
        <taxon>Betaproteobacteria</taxon>
        <taxon>Burkholderiales</taxon>
        <taxon>Oxalobacteraceae</taxon>
        <taxon>Noviherbaspirillum</taxon>
    </lineage>
</organism>
<evidence type="ECO:0000256" key="7">
    <source>
        <dbReference type="SAM" id="Phobius"/>
    </source>
</evidence>
<dbReference type="RefSeq" id="WP_283442531.1">
    <property type="nucleotide sequence ID" value="NZ_FXUL01000008.1"/>
</dbReference>
<feature type="transmembrane region" description="Helical" evidence="7">
    <location>
        <begin position="32"/>
        <end position="51"/>
    </location>
</feature>
<proteinExistence type="predicted"/>
<dbReference type="Pfam" id="PF02653">
    <property type="entry name" value="BPD_transp_2"/>
    <property type="match status" value="1"/>
</dbReference>
<feature type="signal peptide" evidence="8">
    <location>
        <begin position="1"/>
        <end position="20"/>
    </location>
</feature>
<dbReference type="InterPro" id="IPR043428">
    <property type="entry name" value="LivM-like"/>
</dbReference>
<accession>A0ABY1QBV2</accession>
<feature type="transmembrane region" description="Helical" evidence="7">
    <location>
        <begin position="278"/>
        <end position="300"/>
    </location>
</feature>
<comment type="caution">
    <text evidence="9">The sequence shown here is derived from an EMBL/GenBank/DDBJ whole genome shotgun (WGS) entry which is preliminary data.</text>
</comment>
<dbReference type="Proteomes" id="UP001158049">
    <property type="component" value="Unassembled WGS sequence"/>
</dbReference>
<feature type="region of interest" description="Disordered" evidence="6">
    <location>
        <begin position="309"/>
        <end position="332"/>
    </location>
</feature>
<evidence type="ECO:0000256" key="8">
    <source>
        <dbReference type="SAM" id="SignalP"/>
    </source>
</evidence>
<keyword evidence="5 7" id="KW-0472">Membrane</keyword>
<evidence type="ECO:0000313" key="9">
    <source>
        <dbReference type="EMBL" id="SMP62098.1"/>
    </source>
</evidence>
<keyword evidence="4 7" id="KW-1133">Transmembrane helix</keyword>
<name>A0ABY1QBV2_9BURK</name>
<feature type="transmembrane region" description="Helical" evidence="7">
    <location>
        <begin position="195"/>
        <end position="221"/>
    </location>
</feature>
<evidence type="ECO:0000256" key="1">
    <source>
        <dbReference type="ARBA" id="ARBA00004651"/>
    </source>
</evidence>
<keyword evidence="10" id="KW-1185">Reference proteome</keyword>
<dbReference type="CDD" id="cd06581">
    <property type="entry name" value="TM_PBP1_LivM_like"/>
    <property type="match status" value="1"/>
</dbReference>
<evidence type="ECO:0000256" key="4">
    <source>
        <dbReference type="ARBA" id="ARBA00022989"/>
    </source>
</evidence>
<evidence type="ECO:0000256" key="2">
    <source>
        <dbReference type="ARBA" id="ARBA00022475"/>
    </source>
</evidence>
<evidence type="ECO:0000256" key="6">
    <source>
        <dbReference type="SAM" id="MobiDB-lite"/>
    </source>
</evidence>
<keyword evidence="2" id="KW-1003">Cell membrane</keyword>
<feature type="chain" id="PRO_5047232428" evidence="8">
    <location>
        <begin position="21"/>
        <end position="332"/>
    </location>
</feature>
<dbReference type="EMBL" id="FXUL01000008">
    <property type="protein sequence ID" value="SMP62098.1"/>
    <property type="molecule type" value="Genomic_DNA"/>
</dbReference>
<dbReference type="PROSITE" id="PS51257">
    <property type="entry name" value="PROKAR_LIPOPROTEIN"/>
    <property type="match status" value="1"/>
</dbReference>
<sequence length="332" mass="35469">MKRIALALFVAVLACMPAIAGGDYFINVASQVLIAALFALSLNLLVGYAGLTSLGHAGYLGLAGYLSGWLALNMQWDHFSSGIAALALTTVMAALFGLVALRATGLSFLMITLAFGQILWGIAYRWASVTGGDNGLSGLTRPAPFGLDLGNASTFYYFTLAVFLLVWGLVALWVRSPFGASICGTRDQPRRMSALGYNVWLIRWITFIVSGFLGAVAGLMYVYYHQFISPHSLSLANSAEMLLMVIAGGPGTLVGPVVGAALVVLLKNVASAYIDRWIMLLGFVFIFIVMFVPGGLVPGFRRAVQRMRRKPSAPGQPAAAINQPARPLKEAR</sequence>
<feature type="transmembrane region" description="Helical" evidence="7">
    <location>
        <begin position="82"/>
        <end position="101"/>
    </location>
</feature>
<feature type="transmembrane region" description="Helical" evidence="7">
    <location>
        <begin position="241"/>
        <end position="266"/>
    </location>
</feature>
<protein>
    <submittedName>
        <fullName evidence="9">Amino acid/amide ABC transporter membrane protein 2, HAAT family</fullName>
    </submittedName>
</protein>